<evidence type="ECO:0000256" key="6">
    <source>
        <dbReference type="SAM" id="MobiDB-lite"/>
    </source>
</evidence>
<keyword evidence="3 7" id="KW-0812">Transmembrane</keyword>
<dbReference type="AlphaFoldDB" id="A0A7S3QT84"/>
<evidence type="ECO:0000256" key="5">
    <source>
        <dbReference type="ARBA" id="ARBA00023136"/>
    </source>
</evidence>
<dbReference type="InterPro" id="IPR037185">
    <property type="entry name" value="EmrE-like"/>
</dbReference>
<dbReference type="PANTHER" id="PTHR22911">
    <property type="entry name" value="ACYL-MALONYL CONDENSING ENZYME-RELATED"/>
    <property type="match status" value="1"/>
</dbReference>
<evidence type="ECO:0000259" key="8">
    <source>
        <dbReference type="Pfam" id="PF00892"/>
    </source>
</evidence>
<comment type="similarity">
    <text evidence="2">Belongs to the drug/metabolite transporter (DMT) superfamily. Plant drug/metabolite exporter (P-DME) (TC 2.A.7.4) family.</text>
</comment>
<evidence type="ECO:0000313" key="9">
    <source>
        <dbReference type="EMBL" id="CAE0491913.1"/>
    </source>
</evidence>
<dbReference type="EMBL" id="HBIP01012322">
    <property type="protein sequence ID" value="CAE0491913.1"/>
    <property type="molecule type" value="Transcribed_RNA"/>
</dbReference>
<evidence type="ECO:0000256" key="7">
    <source>
        <dbReference type="SAM" id="Phobius"/>
    </source>
</evidence>
<keyword evidence="5 7" id="KW-0472">Membrane</keyword>
<evidence type="ECO:0000256" key="2">
    <source>
        <dbReference type="ARBA" id="ARBA00007635"/>
    </source>
</evidence>
<feature type="domain" description="EamA" evidence="8">
    <location>
        <begin position="176"/>
        <end position="310"/>
    </location>
</feature>
<dbReference type="InterPro" id="IPR000620">
    <property type="entry name" value="EamA_dom"/>
</dbReference>
<dbReference type="Pfam" id="PF00892">
    <property type="entry name" value="EamA"/>
    <property type="match status" value="2"/>
</dbReference>
<proteinExistence type="inferred from homology"/>
<accession>A0A7S3QT84</accession>
<dbReference type="PANTHER" id="PTHR22911:SF6">
    <property type="entry name" value="SOLUTE CARRIER FAMILY 35 MEMBER G1"/>
    <property type="match status" value="1"/>
</dbReference>
<feature type="transmembrane region" description="Helical" evidence="7">
    <location>
        <begin position="208"/>
        <end position="227"/>
    </location>
</feature>
<evidence type="ECO:0000256" key="1">
    <source>
        <dbReference type="ARBA" id="ARBA00004141"/>
    </source>
</evidence>
<feature type="region of interest" description="Disordered" evidence="6">
    <location>
        <begin position="349"/>
        <end position="396"/>
    </location>
</feature>
<keyword evidence="4 7" id="KW-1133">Transmembrane helix</keyword>
<feature type="transmembrane region" description="Helical" evidence="7">
    <location>
        <begin position="177"/>
        <end position="196"/>
    </location>
</feature>
<reference evidence="9" key="1">
    <citation type="submission" date="2021-01" db="EMBL/GenBank/DDBJ databases">
        <authorList>
            <person name="Corre E."/>
            <person name="Pelletier E."/>
            <person name="Niang G."/>
            <person name="Scheremetjew M."/>
            <person name="Finn R."/>
            <person name="Kale V."/>
            <person name="Holt S."/>
            <person name="Cochrane G."/>
            <person name="Meng A."/>
            <person name="Brown T."/>
            <person name="Cohen L."/>
        </authorList>
    </citation>
    <scope>NUCLEOTIDE SEQUENCE</scope>
    <source>
        <strain evidence="9">CCMP1320</strain>
    </source>
</reference>
<dbReference type="GO" id="GO:0016020">
    <property type="term" value="C:membrane"/>
    <property type="evidence" value="ECO:0007669"/>
    <property type="project" value="UniProtKB-SubCell"/>
</dbReference>
<feature type="transmembrane region" description="Helical" evidence="7">
    <location>
        <begin position="111"/>
        <end position="128"/>
    </location>
</feature>
<feature type="transmembrane region" description="Helical" evidence="7">
    <location>
        <begin position="134"/>
        <end position="156"/>
    </location>
</feature>
<feature type="transmembrane region" description="Helical" evidence="7">
    <location>
        <begin position="80"/>
        <end position="99"/>
    </location>
</feature>
<protein>
    <recommendedName>
        <fullName evidence="8">EamA domain-containing protein</fullName>
    </recommendedName>
</protein>
<gene>
    <name evidence="9" type="ORF">DTER00134_LOCUS6986</name>
</gene>
<name>A0A7S3QT84_DUNTE</name>
<sequence>MGLFTKIRLAWGHGVFIISLAAFILSLGTLAVKLLTGSRGEPGTMSPFQVACFPSIICWCICSVANGSEWKNLWEGSSTVMFYTVLRAVLGAGALVLYYLSIEYLPLKDAVTLFFCSPALAALAEWVINRESLSTSVIVGGTFTILGVFFVTQPGCIHKLGATEMGGSSAPGRSGGMLLAILAATCNAGAFVAIRMLQGAQTTLTLTWWYHLVVASVTLVPLLLGYPSQVVLLPSAPQCALLIGVTITQLTGQFLLNRGFKLMTATRGSAINVLQVLWSYLWEVLILKESLNAVSAMGGVCVMAGVLIVSSNAPPHVSTTECLEAAFSRASSVENPKYSTLPTYDTQETAPLLDNGTGAHRQQPSPSQALLPNQFIPSGPPTPHGQAGLMPDGSVQ</sequence>
<organism evidence="9">
    <name type="scientific">Dunaliella tertiolecta</name>
    <name type="common">Green alga</name>
    <dbReference type="NCBI Taxonomy" id="3047"/>
    <lineage>
        <taxon>Eukaryota</taxon>
        <taxon>Viridiplantae</taxon>
        <taxon>Chlorophyta</taxon>
        <taxon>core chlorophytes</taxon>
        <taxon>Chlorophyceae</taxon>
        <taxon>CS clade</taxon>
        <taxon>Chlamydomonadales</taxon>
        <taxon>Dunaliellaceae</taxon>
        <taxon>Dunaliella</taxon>
    </lineage>
</organism>
<feature type="transmembrane region" description="Helical" evidence="7">
    <location>
        <begin position="12"/>
        <end position="36"/>
    </location>
</feature>
<dbReference type="SUPFAM" id="SSF103481">
    <property type="entry name" value="Multidrug resistance efflux transporter EmrE"/>
    <property type="match status" value="2"/>
</dbReference>
<feature type="domain" description="EamA" evidence="8">
    <location>
        <begin position="14"/>
        <end position="152"/>
    </location>
</feature>
<comment type="subcellular location">
    <subcellularLocation>
        <location evidence="1">Membrane</location>
        <topology evidence="1">Multi-pass membrane protein</topology>
    </subcellularLocation>
</comment>
<feature type="transmembrane region" description="Helical" evidence="7">
    <location>
        <begin position="48"/>
        <end position="68"/>
    </location>
</feature>
<evidence type="ECO:0000256" key="4">
    <source>
        <dbReference type="ARBA" id="ARBA00022989"/>
    </source>
</evidence>
<feature type="transmembrane region" description="Helical" evidence="7">
    <location>
        <begin position="239"/>
        <end position="256"/>
    </location>
</feature>
<evidence type="ECO:0000256" key="3">
    <source>
        <dbReference type="ARBA" id="ARBA00022692"/>
    </source>
</evidence>
<feature type="compositionally biased region" description="Polar residues" evidence="6">
    <location>
        <begin position="360"/>
        <end position="371"/>
    </location>
</feature>